<comment type="subcellular location">
    <subcellularLocation>
        <location evidence="1">Nucleus</location>
    </subcellularLocation>
</comment>
<keyword evidence="4" id="KW-0539">Nucleus</keyword>
<evidence type="ECO:0000313" key="6">
    <source>
        <dbReference type="EMBL" id="OBA28551.1"/>
    </source>
</evidence>
<evidence type="ECO:0000313" key="7">
    <source>
        <dbReference type="Proteomes" id="UP000092321"/>
    </source>
</evidence>
<protein>
    <recommendedName>
        <fullName evidence="8">Nop52-domain-containing protein</fullName>
    </recommendedName>
</protein>
<name>A0A1B7TIH7_9ASCO</name>
<comment type="similarity">
    <text evidence="2">Belongs to the RRP1 family.</text>
</comment>
<dbReference type="EMBL" id="LXPE01000003">
    <property type="protein sequence ID" value="OBA28551.1"/>
    <property type="molecule type" value="Genomic_DNA"/>
</dbReference>
<dbReference type="GO" id="GO:0005634">
    <property type="term" value="C:nucleus"/>
    <property type="evidence" value="ECO:0007669"/>
    <property type="project" value="UniProtKB-SubCell"/>
</dbReference>
<evidence type="ECO:0008006" key="8">
    <source>
        <dbReference type="Google" id="ProtNLM"/>
    </source>
</evidence>
<dbReference type="PANTHER" id="PTHR13026:SF0">
    <property type="entry name" value="RIBOSOMAL RNA PROCESSING 1B"/>
    <property type="match status" value="1"/>
</dbReference>
<gene>
    <name evidence="6" type="ORF">HANVADRAFT_51444</name>
</gene>
<sequence>MDPQNNKFINNLASNHLATRRKSINTITQRLKNLKKQSESDRIWKGLYYAMWFSDRPLTQQKLCDELAEVYTNEELWDGNFDKFIKFSKSFWKIIALEWLNIDYHRINKYLLLIRRVFNKQLEYVIKQSNSDENDNGEKMQEFVDRVLGRFVFSGDKRIYNGIPMHVIDISTDELVKIYTKLNKDSSEKEENDDEEEEEFEITEEIVNKSHIDILFSKIFELTNDYNNNKVLRIYIKDNLVTDDTLIDWGIVEKCYKPKYVSKKDTEEDKEENEDDEEEEEETWKGF</sequence>
<proteinExistence type="inferred from homology"/>
<dbReference type="InterPro" id="IPR010301">
    <property type="entry name" value="RRP1"/>
</dbReference>
<organism evidence="6 7">
    <name type="scientific">Hanseniaspora valbyensis NRRL Y-1626</name>
    <dbReference type="NCBI Taxonomy" id="766949"/>
    <lineage>
        <taxon>Eukaryota</taxon>
        <taxon>Fungi</taxon>
        <taxon>Dikarya</taxon>
        <taxon>Ascomycota</taxon>
        <taxon>Saccharomycotina</taxon>
        <taxon>Saccharomycetes</taxon>
        <taxon>Saccharomycodales</taxon>
        <taxon>Saccharomycodaceae</taxon>
        <taxon>Hanseniaspora</taxon>
    </lineage>
</organism>
<dbReference type="GO" id="GO:0030688">
    <property type="term" value="C:preribosome, small subunit precursor"/>
    <property type="evidence" value="ECO:0007669"/>
    <property type="project" value="InterPro"/>
</dbReference>
<keyword evidence="3" id="KW-0698">rRNA processing</keyword>
<dbReference type="OrthoDB" id="2019504at2759"/>
<evidence type="ECO:0000256" key="3">
    <source>
        <dbReference type="ARBA" id="ARBA00022552"/>
    </source>
</evidence>
<keyword evidence="7" id="KW-1185">Reference proteome</keyword>
<evidence type="ECO:0000256" key="1">
    <source>
        <dbReference type="ARBA" id="ARBA00004123"/>
    </source>
</evidence>
<accession>A0A1B7TIH7</accession>
<evidence type="ECO:0000256" key="4">
    <source>
        <dbReference type="ARBA" id="ARBA00023242"/>
    </source>
</evidence>
<feature type="region of interest" description="Disordered" evidence="5">
    <location>
        <begin position="262"/>
        <end position="287"/>
    </location>
</feature>
<comment type="caution">
    <text evidence="6">The sequence shown here is derived from an EMBL/GenBank/DDBJ whole genome shotgun (WGS) entry which is preliminary data.</text>
</comment>
<feature type="compositionally biased region" description="Acidic residues" evidence="5">
    <location>
        <begin position="268"/>
        <end position="287"/>
    </location>
</feature>
<evidence type="ECO:0000256" key="5">
    <source>
        <dbReference type="SAM" id="MobiDB-lite"/>
    </source>
</evidence>
<dbReference type="AlphaFoldDB" id="A0A1B7TIH7"/>
<dbReference type="Pfam" id="PF05997">
    <property type="entry name" value="Nop52"/>
    <property type="match status" value="1"/>
</dbReference>
<reference evidence="7" key="1">
    <citation type="journal article" date="2016" name="Proc. Natl. Acad. Sci. U.S.A.">
        <title>Comparative genomics of biotechnologically important yeasts.</title>
        <authorList>
            <person name="Riley R."/>
            <person name="Haridas S."/>
            <person name="Wolfe K.H."/>
            <person name="Lopes M.R."/>
            <person name="Hittinger C.T."/>
            <person name="Goeker M."/>
            <person name="Salamov A.A."/>
            <person name="Wisecaver J.H."/>
            <person name="Long T.M."/>
            <person name="Calvey C.H."/>
            <person name="Aerts A.L."/>
            <person name="Barry K.W."/>
            <person name="Choi C."/>
            <person name="Clum A."/>
            <person name="Coughlan A.Y."/>
            <person name="Deshpande S."/>
            <person name="Douglass A.P."/>
            <person name="Hanson S.J."/>
            <person name="Klenk H.-P."/>
            <person name="LaButti K.M."/>
            <person name="Lapidus A."/>
            <person name="Lindquist E.A."/>
            <person name="Lipzen A.M."/>
            <person name="Meier-Kolthoff J.P."/>
            <person name="Ohm R.A."/>
            <person name="Otillar R.P."/>
            <person name="Pangilinan J.L."/>
            <person name="Peng Y."/>
            <person name="Rokas A."/>
            <person name="Rosa C.A."/>
            <person name="Scheuner C."/>
            <person name="Sibirny A.A."/>
            <person name="Slot J.C."/>
            <person name="Stielow J.B."/>
            <person name="Sun H."/>
            <person name="Kurtzman C.P."/>
            <person name="Blackwell M."/>
            <person name="Grigoriev I.V."/>
            <person name="Jeffries T.W."/>
        </authorList>
    </citation>
    <scope>NUCLEOTIDE SEQUENCE [LARGE SCALE GENOMIC DNA]</scope>
    <source>
        <strain evidence="7">NRRL Y-1626</strain>
    </source>
</reference>
<evidence type="ECO:0000256" key="2">
    <source>
        <dbReference type="ARBA" id="ARBA00006374"/>
    </source>
</evidence>
<dbReference type="GO" id="GO:0006364">
    <property type="term" value="P:rRNA processing"/>
    <property type="evidence" value="ECO:0007669"/>
    <property type="project" value="UniProtKB-KW"/>
</dbReference>
<dbReference type="Proteomes" id="UP000092321">
    <property type="component" value="Unassembled WGS sequence"/>
</dbReference>
<dbReference type="PANTHER" id="PTHR13026">
    <property type="entry name" value="NNP-1 PROTEIN NOVEL NUCLEAR PROTEIN 1 NOP52"/>
    <property type="match status" value="1"/>
</dbReference>